<dbReference type="Proteomes" id="UP000186922">
    <property type="component" value="Unassembled WGS sequence"/>
</dbReference>
<protein>
    <submittedName>
        <fullName evidence="1">Uncharacterized protein</fullName>
    </submittedName>
</protein>
<comment type="caution">
    <text evidence="1">The sequence shown here is derived from an EMBL/GenBank/DDBJ whole genome shotgun (WGS) entry which is preliminary data.</text>
</comment>
<organism evidence="1 2">
    <name type="scientific">Ramazzottius varieornatus</name>
    <name type="common">Water bear</name>
    <name type="synonym">Tardigrade</name>
    <dbReference type="NCBI Taxonomy" id="947166"/>
    <lineage>
        <taxon>Eukaryota</taxon>
        <taxon>Metazoa</taxon>
        <taxon>Ecdysozoa</taxon>
        <taxon>Tardigrada</taxon>
        <taxon>Eutardigrada</taxon>
        <taxon>Parachela</taxon>
        <taxon>Hypsibioidea</taxon>
        <taxon>Ramazzottiidae</taxon>
        <taxon>Ramazzottius</taxon>
    </lineage>
</organism>
<accession>A0A1D1W5H8</accession>
<dbReference type="EMBL" id="BDGG01000018">
    <property type="protein sequence ID" value="GAV08710.1"/>
    <property type="molecule type" value="Genomic_DNA"/>
</dbReference>
<dbReference type="AlphaFoldDB" id="A0A1D1W5H8"/>
<reference evidence="1 2" key="1">
    <citation type="journal article" date="2016" name="Nat. Commun.">
        <title>Extremotolerant tardigrade genome and improved radiotolerance of human cultured cells by tardigrade-unique protein.</title>
        <authorList>
            <person name="Hashimoto T."/>
            <person name="Horikawa D.D."/>
            <person name="Saito Y."/>
            <person name="Kuwahara H."/>
            <person name="Kozuka-Hata H."/>
            <person name="Shin-I T."/>
            <person name="Minakuchi Y."/>
            <person name="Ohishi K."/>
            <person name="Motoyama A."/>
            <person name="Aizu T."/>
            <person name="Enomoto A."/>
            <person name="Kondo K."/>
            <person name="Tanaka S."/>
            <person name="Hara Y."/>
            <person name="Koshikawa S."/>
            <person name="Sagara H."/>
            <person name="Miura T."/>
            <person name="Yokobori S."/>
            <person name="Miyagawa K."/>
            <person name="Suzuki Y."/>
            <person name="Kubo T."/>
            <person name="Oyama M."/>
            <person name="Kohara Y."/>
            <person name="Fujiyama A."/>
            <person name="Arakawa K."/>
            <person name="Katayama T."/>
            <person name="Toyoda A."/>
            <person name="Kunieda T."/>
        </authorList>
    </citation>
    <scope>NUCLEOTIDE SEQUENCE [LARGE SCALE GENOMIC DNA]</scope>
    <source>
        <strain evidence="1 2">YOKOZUNA-1</strain>
    </source>
</reference>
<sequence>MALVIELGESVLAANVTTLTASTFLRRSSKGETWPEAIE</sequence>
<gene>
    <name evidence="1" type="primary">RvY_18367-1</name>
    <name evidence="1" type="synonym">RvY_18367.1</name>
    <name evidence="1" type="ORF">RvY_18367</name>
</gene>
<evidence type="ECO:0000313" key="2">
    <source>
        <dbReference type="Proteomes" id="UP000186922"/>
    </source>
</evidence>
<evidence type="ECO:0000313" key="1">
    <source>
        <dbReference type="EMBL" id="GAV08710.1"/>
    </source>
</evidence>
<proteinExistence type="predicted"/>
<keyword evidence="2" id="KW-1185">Reference proteome</keyword>
<name>A0A1D1W5H8_RAMVA</name>